<evidence type="ECO:0000256" key="1">
    <source>
        <dbReference type="SAM" id="SignalP"/>
    </source>
</evidence>
<name>A0A1I7UC88_9PELO</name>
<keyword evidence="1" id="KW-0732">Signal</keyword>
<keyword evidence="2" id="KW-1185">Reference proteome</keyword>
<feature type="chain" id="PRO_5009308804" evidence="1">
    <location>
        <begin position="17"/>
        <end position="78"/>
    </location>
</feature>
<dbReference type="Proteomes" id="UP000095282">
    <property type="component" value="Unplaced"/>
</dbReference>
<proteinExistence type="predicted"/>
<accession>A0A1I7UC88</accession>
<dbReference type="WBParaSite" id="Csp11.Scaffold629.g7870.t1">
    <property type="protein sequence ID" value="Csp11.Scaffold629.g7870.t1"/>
    <property type="gene ID" value="Csp11.Scaffold629.g7870"/>
</dbReference>
<organism evidence="2 3">
    <name type="scientific">Caenorhabditis tropicalis</name>
    <dbReference type="NCBI Taxonomy" id="1561998"/>
    <lineage>
        <taxon>Eukaryota</taxon>
        <taxon>Metazoa</taxon>
        <taxon>Ecdysozoa</taxon>
        <taxon>Nematoda</taxon>
        <taxon>Chromadorea</taxon>
        <taxon>Rhabditida</taxon>
        <taxon>Rhabditina</taxon>
        <taxon>Rhabditomorpha</taxon>
        <taxon>Rhabditoidea</taxon>
        <taxon>Rhabditidae</taxon>
        <taxon>Peloderinae</taxon>
        <taxon>Caenorhabditis</taxon>
    </lineage>
</organism>
<feature type="signal peptide" evidence="1">
    <location>
        <begin position="1"/>
        <end position="16"/>
    </location>
</feature>
<protein>
    <submittedName>
        <fullName evidence="3">Uncharacterized protein</fullName>
    </submittedName>
</protein>
<evidence type="ECO:0000313" key="2">
    <source>
        <dbReference type="Proteomes" id="UP000095282"/>
    </source>
</evidence>
<dbReference type="AlphaFoldDB" id="A0A1I7UC88"/>
<sequence length="78" mass="8908">MSLLLLHIFIVLGTTSVPKLINCRRHGQKFDSEVTGHEVAVEVNDDDDDDEFESKEKILISEREADKRNDVVKQKITV</sequence>
<evidence type="ECO:0000313" key="3">
    <source>
        <dbReference type="WBParaSite" id="Csp11.Scaffold629.g7870.t1"/>
    </source>
</evidence>
<reference evidence="3" key="1">
    <citation type="submission" date="2016-11" db="UniProtKB">
        <authorList>
            <consortium name="WormBaseParasite"/>
        </authorList>
    </citation>
    <scope>IDENTIFICATION</scope>
</reference>